<organism evidence="1">
    <name type="scientific">Noccaea caerulescens</name>
    <name type="common">Alpine penny-cress</name>
    <name type="synonym">Thlaspi caerulescens</name>
    <dbReference type="NCBI Taxonomy" id="107243"/>
    <lineage>
        <taxon>Eukaryota</taxon>
        <taxon>Viridiplantae</taxon>
        <taxon>Streptophyta</taxon>
        <taxon>Embryophyta</taxon>
        <taxon>Tracheophyta</taxon>
        <taxon>Spermatophyta</taxon>
        <taxon>Magnoliopsida</taxon>
        <taxon>eudicotyledons</taxon>
        <taxon>Gunneridae</taxon>
        <taxon>Pentapetalae</taxon>
        <taxon>rosids</taxon>
        <taxon>malvids</taxon>
        <taxon>Brassicales</taxon>
        <taxon>Brassicaceae</taxon>
        <taxon>Coluteocarpeae</taxon>
        <taxon>Noccaea</taxon>
    </lineage>
</organism>
<protein>
    <submittedName>
        <fullName evidence="1">Uncharacterized protein</fullName>
    </submittedName>
</protein>
<dbReference type="AlphaFoldDB" id="A0A1J3D8V0"/>
<accession>A0A1J3D8V0</accession>
<gene>
    <name evidence="1" type="ORF">GA_TR3491_c11_g1_i1_g.11837</name>
</gene>
<sequence length="188" mass="22054">MKDHRNKCYYADGRYYKTRKKKGNNRFQKIDIEISGAPDIRAATSHRRKLISVKTVRLKKQHTGEKKATRFGFMQAISGYDMSLGYPNVRELRRFLPRRKSVIDRGWNHGSYFPELEHLGSDENLLGMRESRDRRGDRLTVNPGHYGSYRENGEWRSGNYDGDEDHIEKLGYGEVKWRANEYGVEGFT</sequence>
<evidence type="ECO:0000313" key="1">
    <source>
        <dbReference type="EMBL" id="JAU16467.1"/>
    </source>
</evidence>
<reference evidence="1" key="1">
    <citation type="submission" date="2016-07" db="EMBL/GenBank/DDBJ databases">
        <title>De novo transcriptome assembly of four accessions of the metal hyperaccumulator plant Noccaea caerulescens.</title>
        <authorList>
            <person name="Blande D."/>
            <person name="Halimaa P."/>
            <person name="Tervahauta A.I."/>
            <person name="Aarts M.G."/>
            <person name="Karenlampi S.O."/>
        </authorList>
    </citation>
    <scope>NUCLEOTIDE SEQUENCE</scope>
</reference>
<name>A0A1J3D8V0_NOCCA</name>
<proteinExistence type="predicted"/>
<dbReference type="EMBL" id="GEVI01015853">
    <property type="protein sequence ID" value="JAU16467.1"/>
    <property type="molecule type" value="Transcribed_RNA"/>
</dbReference>